<organism evidence="1">
    <name type="scientific">Lepeophtheirus salmonis</name>
    <name type="common">Salmon louse</name>
    <name type="synonym">Caligus salmonis</name>
    <dbReference type="NCBI Taxonomy" id="72036"/>
    <lineage>
        <taxon>Eukaryota</taxon>
        <taxon>Metazoa</taxon>
        <taxon>Ecdysozoa</taxon>
        <taxon>Arthropoda</taxon>
        <taxon>Crustacea</taxon>
        <taxon>Multicrustacea</taxon>
        <taxon>Hexanauplia</taxon>
        <taxon>Copepoda</taxon>
        <taxon>Siphonostomatoida</taxon>
        <taxon>Caligidae</taxon>
        <taxon>Lepeophtheirus</taxon>
    </lineage>
</organism>
<sequence>MKKLMKRMNLCINDLLRNCFSDG</sequence>
<proteinExistence type="predicted"/>
<dbReference type="EMBL" id="HACA01007437">
    <property type="protein sequence ID" value="CDW24798.1"/>
    <property type="molecule type" value="Transcribed_RNA"/>
</dbReference>
<accession>A0A0K2TFJ7</accession>
<protein>
    <submittedName>
        <fullName evidence="1">Uncharacterized protein</fullName>
    </submittedName>
</protein>
<reference evidence="1" key="1">
    <citation type="submission" date="2014-05" db="EMBL/GenBank/DDBJ databases">
        <authorList>
            <person name="Chronopoulou M."/>
        </authorList>
    </citation>
    <scope>NUCLEOTIDE SEQUENCE</scope>
    <source>
        <tissue evidence="1">Whole organism</tissue>
    </source>
</reference>
<dbReference type="EMBL" id="HACA01007438">
    <property type="protein sequence ID" value="CDW24799.1"/>
    <property type="molecule type" value="Transcribed_RNA"/>
</dbReference>
<evidence type="ECO:0000313" key="1">
    <source>
        <dbReference type="EMBL" id="CDW24799.1"/>
    </source>
</evidence>
<dbReference type="AlphaFoldDB" id="A0A0K2TFJ7"/>
<name>A0A0K2TFJ7_LEPSM</name>